<dbReference type="PANTHER" id="PTHR13947">
    <property type="entry name" value="GNAT FAMILY N-ACETYLTRANSFERASE"/>
    <property type="match status" value="1"/>
</dbReference>
<dbReference type="PROSITE" id="PS50995">
    <property type="entry name" value="HTH_MARR_2"/>
    <property type="match status" value="1"/>
</dbReference>
<dbReference type="InterPro" id="IPR000835">
    <property type="entry name" value="HTH_MarR-typ"/>
</dbReference>
<evidence type="ECO:0000313" key="4">
    <source>
        <dbReference type="EMBL" id="MCT8974886.1"/>
    </source>
</evidence>
<evidence type="ECO:0000256" key="1">
    <source>
        <dbReference type="ARBA" id="ARBA00022679"/>
    </source>
</evidence>
<dbReference type="InterPro" id="IPR036388">
    <property type="entry name" value="WH-like_DNA-bd_sf"/>
</dbReference>
<organism evidence="4 5">
    <name type="scientific">Microbaculum marinisediminis</name>
    <dbReference type="NCBI Taxonomy" id="2931392"/>
    <lineage>
        <taxon>Bacteria</taxon>
        <taxon>Pseudomonadati</taxon>
        <taxon>Pseudomonadota</taxon>
        <taxon>Alphaproteobacteria</taxon>
        <taxon>Hyphomicrobiales</taxon>
        <taxon>Tepidamorphaceae</taxon>
        <taxon>Microbaculum</taxon>
    </lineage>
</organism>
<dbReference type="Gene3D" id="3.40.630.30">
    <property type="match status" value="1"/>
</dbReference>
<dbReference type="Proteomes" id="UP001320898">
    <property type="component" value="Unassembled WGS sequence"/>
</dbReference>
<dbReference type="SMART" id="SM00347">
    <property type="entry name" value="HTH_MARR"/>
    <property type="match status" value="1"/>
</dbReference>
<proteinExistence type="predicted"/>
<keyword evidence="5" id="KW-1185">Reference proteome</keyword>
<protein>
    <submittedName>
        <fullName evidence="4">Helix-turn-helix domain-containing GNAT family N-acetyltransferase</fullName>
    </submittedName>
</protein>
<dbReference type="GO" id="GO:0008080">
    <property type="term" value="F:N-acetyltransferase activity"/>
    <property type="evidence" value="ECO:0007669"/>
    <property type="project" value="InterPro"/>
</dbReference>
<dbReference type="InterPro" id="IPR050769">
    <property type="entry name" value="NAT_camello-type"/>
</dbReference>
<accession>A0AAW5R3N1</accession>
<dbReference type="Gene3D" id="1.10.10.10">
    <property type="entry name" value="Winged helix-like DNA-binding domain superfamily/Winged helix DNA-binding domain"/>
    <property type="match status" value="1"/>
</dbReference>
<dbReference type="GO" id="GO:0003700">
    <property type="term" value="F:DNA-binding transcription factor activity"/>
    <property type="evidence" value="ECO:0007669"/>
    <property type="project" value="InterPro"/>
</dbReference>
<dbReference type="RefSeq" id="WP_261618473.1">
    <property type="nucleotide sequence ID" value="NZ_JALIDZ010000016.1"/>
</dbReference>
<dbReference type="InterPro" id="IPR000182">
    <property type="entry name" value="GNAT_dom"/>
</dbReference>
<dbReference type="InterPro" id="IPR036390">
    <property type="entry name" value="WH_DNA-bd_sf"/>
</dbReference>
<dbReference type="PANTHER" id="PTHR13947:SF37">
    <property type="entry name" value="LD18367P"/>
    <property type="match status" value="1"/>
</dbReference>
<evidence type="ECO:0000259" key="3">
    <source>
        <dbReference type="PROSITE" id="PS51186"/>
    </source>
</evidence>
<sequence length="307" mass="34388">MSVSEPETAAVRRFTRFYTRQIGLLNDGLLKSPYSLAESRVLYEIANRDAVTASDLGRELGLDAGYLSRMLRGFQDKGLIARSPSKSDARRQLLRLTEAGRAAFAGLDRSSAEQVEAMLAPLSAGDRKRLVSAMATIERLLGGTERPAEPIVLRPQRPGDMGWVVHRHGVLYAEEYGWDGTFEPMVADIVAAFIRNFDPKRERCWIAERGDDILGSIFLVRESDTVAKLRMLYVEPEARGTGLGRRLVSECLAFARACGYAKVVLWTNDCLDAARRLYQDEGFALVKEEKHHSFGKDLVGQYWELEL</sequence>
<dbReference type="EMBL" id="JALIDZ010000016">
    <property type="protein sequence ID" value="MCT8974886.1"/>
    <property type="molecule type" value="Genomic_DNA"/>
</dbReference>
<dbReference type="SUPFAM" id="SSF55729">
    <property type="entry name" value="Acyl-CoA N-acyltransferases (Nat)"/>
    <property type="match status" value="1"/>
</dbReference>
<dbReference type="Pfam" id="PF00583">
    <property type="entry name" value="Acetyltransf_1"/>
    <property type="match status" value="1"/>
</dbReference>
<name>A0AAW5R3N1_9HYPH</name>
<dbReference type="AlphaFoldDB" id="A0AAW5R3N1"/>
<reference evidence="4 5" key="1">
    <citation type="submission" date="2022-04" db="EMBL/GenBank/DDBJ databases">
        <authorList>
            <person name="Ye Y.-Q."/>
            <person name="Du Z.-J."/>
        </authorList>
    </citation>
    <scope>NUCLEOTIDE SEQUENCE [LARGE SCALE GENOMIC DNA]</scope>
    <source>
        <strain evidence="4 5">A6E488</strain>
    </source>
</reference>
<dbReference type="PROSITE" id="PS51186">
    <property type="entry name" value="GNAT"/>
    <property type="match status" value="1"/>
</dbReference>
<dbReference type="InterPro" id="IPR016181">
    <property type="entry name" value="Acyl_CoA_acyltransferase"/>
</dbReference>
<comment type="caution">
    <text evidence="4">The sequence shown here is derived from an EMBL/GenBank/DDBJ whole genome shotgun (WGS) entry which is preliminary data.</text>
</comment>
<keyword evidence="1" id="KW-0808">Transferase</keyword>
<dbReference type="Pfam" id="PF12802">
    <property type="entry name" value="MarR_2"/>
    <property type="match status" value="1"/>
</dbReference>
<feature type="domain" description="HTH marR-type" evidence="2">
    <location>
        <begin position="4"/>
        <end position="139"/>
    </location>
</feature>
<feature type="domain" description="N-acetyltransferase" evidence="3">
    <location>
        <begin position="151"/>
        <end position="307"/>
    </location>
</feature>
<evidence type="ECO:0000313" key="5">
    <source>
        <dbReference type="Proteomes" id="UP001320898"/>
    </source>
</evidence>
<dbReference type="CDD" id="cd04301">
    <property type="entry name" value="NAT_SF"/>
    <property type="match status" value="1"/>
</dbReference>
<gene>
    <name evidence="4" type="ORF">MUB46_23760</name>
</gene>
<evidence type="ECO:0000259" key="2">
    <source>
        <dbReference type="PROSITE" id="PS50995"/>
    </source>
</evidence>
<dbReference type="SUPFAM" id="SSF46785">
    <property type="entry name" value="Winged helix' DNA-binding domain"/>
    <property type="match status" value="1"/>
</dbReference>